<accession>A0A914GWG8</accession>
<protein>
    <submittedName>
        <fullName evidence="2">Uncharacterized protein</fullName>
    </submittedName>
</protein>
<keyword evidence="1" id="KW-1185">Reference proteome</keyword>
<organism evidence="1 2">
    <name type="scientific">Globodera rostochiensis</name>
    <name type="common">Golden nematode worm</name>
    <name type="synonym">Heterodera rostochiensis</name>
    <dbReference type="NCBI Taxonomy" id="31243"/>
    <lineage>
        <taxon>Eukaryota</taxon>
        <taxon>Metazoa</taxon>
        <taxon>Ecdysozoa</taxon>
        <taxon>Nematoda</taxon>
        <taxon>Chromadorea</taxon>
        <taxon>Rhabditida</taxon>
        <taxon>Tylenchina</taxon>
        <taxon>Tylenchomorpha</taxon>
        <taxon>Tylenchoidea</taxon>
        <taxon>Heteroderidae</taxon>
        <taxon>Heteroderinae</taxon>
        <taxon>Globodera</taxon>
    </lineage>
</organism>
<dbReference type="AlphaFoldDB" id="A0A914GWG8"/>
<proteinExistence type="predicted"/>
<dbReference type="WBParaSite" id="Gr19_v10_g11392.t1">
    <property type="protein sequence ID" value="Gr19_v10_g11392.t1"/>
    <property type="gene ID" value="Gr19_v10_g11392"/>
</dbReference>
<evidence type="ECO:0000313" key="2">
    <source>
        <dbReference type="WBParaSite" id="Gr19_v10_g11392.t1"/>
    </source>
</evidence>
<reference evidence="2" key="1">
    <citation type="submission" date="2022-11" db="UniProtKB">
        <authorList>
            <consortium name="WormBaseParasite"/>
        </authorList>
    </citation>
    <scope>IDENTIFICATION</scope>
</reference>
<name>A0A914GWG8_GLORO</name>
<sequence>MHIPRSWDKQSGSSVSITINAKNPQLVHDCEEFGTHTQVHATAEMKGPTKSEQLFESQCLADKLVLVHLFEHAYLLIVPNEINNDTPSSRLLRTVNARLYVSSEAAVSAGIGVAGGAALSQIIETIIEQLTKKADLYSALFPITFVIAGGELLIDQEHFELEHLFALFEKMTERRELDRIYFYGVDGEMKELHKDVQNMPLLLMYALMKNKCFELYLCN</sequence>
<evidence type="ECO:0000313" key="1">
    <source>
        <dbReference type="Proteomes" id="UP000887572"/>
    </source>
</evidence>
<dbReference type="Proteomes" id="UP000887572">
    <property type="component" value="Unplaced"/>
</dbReference>